<dbReference type="Pfam" id="PF00271">
    <property type="entry name" value="Helicase_C"/>
    <property type="match status" value="1"/>
</dbReference>
<accession>A0ABV4P5U3</accession>
<evidence type="ECO:0000256" key="4">
    <source>
        <dbReference type="ARBA" id="ARBA00022840"/>
    </source>
</evidence>
<proteinExistence type="predicted"/>
<name>A0ABV4P5U3_9GAMM</name>
<keyword evidence="8" id="KW-1185">Reference proteome</keyword>
<dbReference type="SMART" id="SM00487">
    <property type="entry name" value="DEXDc"/>
    <property type="match status" value="1"/>
</dbReference>
<dbReference type="PROSITE" id="PS51194">
    <property type="entry name" value="HELICASE_CTER"/>
    <property type="match status" value="1"/>
</dbReference>
<dbReference type="EMBL" id="JBGMEK010000068">
    <property type="protein sequence ID" value="MFA0813063.1"/>
    <property type="molecule type" value="Genomic_DNA"/>
</dbReference>
<dbReference type="SUPFAM" id="SSF52540">
    <property type="entry name" value="P-loop containing nucleoside triphosphate hydrolases"/>
    <property type="match status" value="1"/>
</dbReference>
<dbReference type="InterPro" id="IPR001650">
    <property type="entry name" value="Helicase_C-like"/>
</dbReference>
<dbReference type="GO" id="GO:0004386">
    <property type="term" value="F:helicase activity"/>
    <property type="evidence" value="ECO:0007669"/>
    <property type="project" value="UniProtKB-KW"/>
</dbReference>
<dbReference type="PANTHER" id="PTHR47961:SF10">
    <property type="entry name" value="ATP-DEPENDENT DNA HELICASE HEL308"/>
    <property type="match status" value="1"/>
</dbReference>
<dbReference type="InterPro" id="IPR050474">
    <property type="entry name" value="Hel308_SKI2-like"/>
</dbReference>
<evidence type="ECO:0000259" key="5">
    <source>
        <dbReference type="PROSITE" id="PS51192"/>
    </source>
</evidence>
<dbReference type="CDD" id="cd17921">
    <property type="entry name" value="DEXHc_Ski2"/>
    <property type="match status" value="1"/>
</dbReference>
<dbReference type="RefSeq" id="WP_371840806.1">
    <property type="nucleotide sequence ID" value="NZ_JBGMEK010000068.1"/>
</dbReference>
<dbReference type="SMART" id="SM00490">
    <property type="entry name" value="HELICc"/>
    <property type="match status" value="1"/>
</dbReference>
<organism evidence="7 8">
    <name type="scientific">Microbulbifer epialgicus</name>
    <dbReference type="NCBI Taxonomy" id="393907"/>
    <lineage>
        <taxon>Bacteria</taxon>
        <taxon>Pseudomonadati</taxon>
        <taxon>Pseudomonadota</taxon>
        <taxon>Gammaproteobacteria</taxon>
        <taxon>Cellvibrionales</taxon>
        <taxon>Microbulbiferaceae</taxon>
        <taxon>Microbulbifer</taxon>
    </lineage>
</organism>
<evidence type="ECO:0000256" key="3">
    <source>
        <dbReference type="ARBA" id="ARBA00022806"/>
    </source>
</evidence>
<dbReference type="PROSITE" id="PS51192">
    <property type="entry name" value="HELICASE_ATP_BIND_1"/>
    <property type="match status" value="1"/>
</dbReference>
<keyword evidence="1" id="KW-0547">Nucleotide-binding</keyword>
<keyword evidence="3 7" id="KW-0347">Helicase</keyword>
<keyword evidence="2" id="KW-0378">Hydrolase</keyword>
<dbReference type="Gene3D" id="3.40.50.300">
    <property type="entry name" value="P-loop containing nucleotide triphosphate hydrolases"/>
    <property type="match status" value="2"/>
</dbReference>
<dbReference type="InterPro" id="IPR027417">
    <property type="entry name" value="P-loop_NTPase"/>
</dbReference>
<evidence type="ECO:0000313" key="7">
    <source>
        <dbReference type="EMBL" id="MFA0813063.1"/>
    </source>
</evidence>
<dbReference type="Pfam" id="PF00270">
    <property type="entry name" value="DEAD"/>
    <property type="match status" value="1"/>
</dbReference>
<evidence type="ECO:0000313" key="8">
    <source>
        <dbReference type="Proteomes" id="UP001569428"/>
    </source>
</evidence>
<feature type="domain" description="Helicase ATP-binding" evidence="5">
    <location>
        <begin position="307"/>
        <end position="489"/>
    </location>
</feature>
<gene>
    <name evidence="7" type="ORF">ACCI49_19360</name>
</gene>
<sequence>MSHWLVDSSQDLIESAFSEADKALLQEEFSGDYGEFDFSLIESAAEIFEMVVLESFEALASNFQDDLASQSKIAAANAFKLFRVLPQAEDPRKEAERRLRQSLLAVIGDKAADAARLLREDPWPELPQISENWKEKTWYSILDVWFLLVRKNGWEDRDLVLAKVSELKDIQKKFEKDYLDRLSPQEARYSAFELIVYYHLARAAEVLAIFVTDGAVDGNFQVSHLLDAQFDRALKVCSGGQFYYLEPLVKLLALSAQQMIANSIWTVTRAVNSRVTQFVKELVDKGRGNKALFEVLPPQRKALAEEGLLGSSRRAVVVSLPTSSGKTLIAQFRMLQALNQFDTERGWVAYLAPTRTLVNQVARKLRKDFGPLGVVVEQVGPALEVDGIEAGILSDGQLDTQFRVLVSTPEKLDLLLRQGWESEIGRPLTLVIVDEAHNIQSDSRGLKLELLLSTINKECQRAQFLLLTPFIQNASEVARWLGGGNSDDISLALDWQPNDRVVGVVNVEKGEKISGNSFGYDISLESVHTSRKTLFSNEKINLNADPLSATTFSKVSSQKALAAVASKSLAERGPVIVMHSRPDWVWSLADQIKREVVRKNFTENIETVACFLSQEYGENFPLIELLKYRIGVHHGGLSDDARVLMEWLFELGELDYLVATTTIAQGVNFPVSGVVMASHQYPTNFGPEDMPPEDFWNIAGRAGRVDQGSLGVVALVASSSEIRENLLEFINKQAGELNSALISMVREAGDWVENLSGIVRRYPEWSSFVQYLSHTYREMGKPEDFISQVELVLRGTFGFGKLRGESPALADKLISGVESYVHYLQEPGQPLSLVDSTGFSLQSVKSVLFEAGKAKINKDDWLSADIFSEGAGHLERMMGVILNVPELRENLEAVTGGNHPDGDKLARIVSDWVNGSSLKDISDKYFDGDITKCGRNLFGRLSQTASWGMGALLSITGGDLSDEEFENVRNLPSHIYYGVNDKDAVALRLIGVPRSAASKLATYVGGTTGTSLGEVRRRVAALSSSDWNSALNSDLGHVYRKVWNVLEGNPT</sequence>
<reference evidence="7 8" key="1">
    <citation type="submission" date="2024-08" db="EMBL/GenBank/DDBJ databases">
        <authorList>
            <person name="Ishaq N."/>
        </authorList>
    </citation>
    <scope>NUCLEOTIDE SEQUENCE [LARGE SCALE GENOMIC DNA]</scope>
    <source>
        <strain evidence="7 8">DSM 18651</strain>
    </source>
</reference>
<evidence type="ECO:0000256" key="1">
    <source>
        <dbReference type="ARBA" id="ARBA00022741"/>
    </source>
</evidence>
<dbReference type="InterPro" id="IPR011545">
    <property type="entry name" value="DEAD/DEAH_box_helicase_dom"/>
</dbReference>
<keyword evidence="4" id="KW-0067">ATP-binding</keyword>
<evidence type="ECO:0000256" key="2">
    <source>
        <dbReference type="ARBA" id="ARBA00022801"/>
    </source>
</evidence>
<evidence type="ECO:0000259" key="6">
    <source>
        <dbReference type="PROSITE" id="PS51194"/>
    </source>
</evidence>
<dbReference type="PANTHER" id="PTHR47961">
    <property type="entry name" value="DNA POLYMERASE THETA, PUTATIVE (AFU_ORTHOLOGUE AFUA_1G05260)-RELATED"/>
    <property type="match status" value="1"/>
</dbReference>
<dbReference type="Proteomes" id="UP001569428">
    <property type="component" value="Unassembled WGS sequence"/>
</dbReference>
<protein>
    <submittedName>
        <fullName evidence="7">DEAD/DEAH box helicase</fullName>
    </submittedName>
</protein>
<comment type="caution">
    <text evidence="7">The sequence shown here is derived from an EMBL/GenBank/DDBJ whole genome shotgun (WGS) entry which is preliminary data.</text>
</comment>
<feature type="domain" description="Helicase C-terminal" evidence="6">
    <location>
        <begin position="584"/>
        <end position="745"/>
    </location>
</feature>
<dbReference type="InterPro" id="IPR014001">
    <property type="entry name" value="Helicase_ATP-bd"/>
</dbReference>